<evidence type="ECO:0000256" key="1">
    <source>
        <dbReference type="SAM" id="MobiDB-lite"/>
    </source>
</evidence>
<reference evidence="3" key="1">
    <citation type="submission" date="2016-09" db="EMBL/GenBank/DDBJ databases">
        <authorList>
            <person name="Hebert L."/>
            <person name="Moumen B."/>
        </authorList>
    </citation>
    <scope>NUCLEOTIDE SEQUENCE [LARGE SCALE GENOMIC DNA]</scope>
    <source>
        <strain evidence="3">OVI</strain>
    </source>
</reference>
<name>A0A1G4I426_TRYEQ</name>
<feature type="signal peptide" evidence="2">
    <location>
        <begin position="1"/>
        <end position="21"/>
    </location>
</feature>
<sequence>MFKNLVALLLTLRSYTASVESKDAFTMRVGVGLTVSLEKGGCRDFWHDEYGKKVCAPSISHGGSAERKTAPATPAPKKKQQNDPQRVKEVTNTDKERQEDTNPRSDGSNQPTSTAFIAPKGSEQHAQGVSGTARHRQNEKSSEPLSNAEQPGSTTAGSEQVSVSEQHSPGKGSGKGQNQGRAVTSPHAESNDVREVPETTVRSAFSGSQQRKTQEVETAPRQPIEKKKENSGMQVPRNDNEHATRPQQSSAISEPERRNTLGIATAGEDEQGSKESSVEIKNSGVVKGHAVAFSALFSFMCS</sequence>
<dbReference type="EMBL" id="CZPT02000564">
    <property type="protein sequence ID" value="SCU66515.1"/>
    <property type="molecule type" value="Genomic_DNA"/>
</dbReference>
<organism evidence="3 4">
    <name type="scientific">Trypanosoma equiperdum</name>
    <dbReference type="NCBI Taxonomy" id="5694"/>
    <lineage>
        <taxon>Eukaryota</taxon>
        <taxon>Discoba</taxon>
        <taxon>Euglenozoa</taxon>
        <taxon>Kinetoplastea</taxon>
        <taxon>Metakinetoplastina</taxon>
        <taxon>Trypanosomatida</taxon>
        <taxon>Trypanosomatidae</taxon>
        <taxon>Trypanosoma</taxon>
    </lineage>
</organism>
<feature type="compositionally biased region" description="Basic and acidic residues" evidence="1">
    <location>
        <begin position="85"/>
        <end position="103"/>
    </location>
</feature>
<evidence type="ECO:0008006" key="5">
    <source>
        <dbReference type="Google" id="ProtNLM"/>
    </source>
</evidence>
<feature type="chain" id="PRO_5009235175" description="Expression site-associated gene 9 (ESAG9) protein" evidence="2">
    <location>
        <begin position="22"/>
        <end position="302"/>
    </location>
</feature>
<dbReference type="GeneID" id="92379572"/>
<dbReference type="VEuPathDB" id="TriTrypDB:TEOVI_000563200"/>
<proteinExistence type="predicted"/>
<feature type="compositionally biased region" description="Polar residues" evidence="1">
    <location>
        <begin position="143"/>
        <end position="167"/>
    </location>
</feature>
<feature type="compositionally biased region" description="Polar residues" evidence="1">
    <location>
        <begin position="104"/>
        <end position="115"/>
    </location>
</feature>
<feature type="compositionally biased region" description="Polar residues" evidence="1">
    <location>
        <begin position="200"/>
        <end position="211"/>
    </location>
</feature>
<evidence type="ECO:0000256" key="2">
    <source>
        <dbReference type="SAM" id="SignalP"/>
    </source>
</evidence>
<evidence type="ECO:0000313" key="4">
    <source>
        <dbReference type="Proteomes" id="UP000195570"/>
    </source>
</evidence>
<comment type="caution">
    <text evidence="3">The sequence shown here is derived from an EMBL/GenBank/DDBJ whole genome shotgun (WGS) entry which is preliminary data.</text>
</comment>
<evidence type="ECO:0000313" key="3">
    <source>
        <dbReference type="EMBL" id="SCU66515.1"/>
    </source>
</evidence>
<keyword evidence="2" id="KW-0732">Signal</keyword>
<protein>
    <recommendedName>
        <fullName evidence="5">Expression site-associated gene 9 (ESAG9) protein</fullName>
    </recommendedName>
</protein>
<feature type="region of interest" description="Disordered" evidence="1">
    <location>
        <begin position="56"/>
        <end position="283"/>
    </location>
</feature>
<accession>A0A1G4I426</accession>
<dbReference type="RefSeq" id="XP_067077952.1">
    <property type="nucleotide sequence ID" value="XM_067221851.1"/>
</dbReference>
<dbReference type="Proteomes" id="UP000195570">
    <property type="component" value="Unassembled WGS sequence"/>
</dbReference>
<dbReference type="AlphaFoldDB" id="A0A1G4I426"/>
<keyword evidence="4" id="KW-1185">Reference proteome</keyword>
<gene>
    <name evidence="3" type="ORF">TEOVI_000563200</name>
</gene>